<keyword evidence="11" id="KW-1133">Transmembrane helix</keyword>
<dbReference type="InterPro" id="IPR011006">
    <property type="entry name" value="CheY-like_superfamily"/>
</dbReference>
<reference evidence="14 15" key="1">
    <citation type="submission" date="2022-11" db="EMBL/GenBank/DDBJ databases">
        <title>Study of microbial diversity in lake waters.</title>
        <authorList>
            <person name="Zhang J."/>
        </authorList>
    </citation>
    <scope>NUCLEOTIDE SEQUENCE [LARGE SCALE GENOMIC DNA]</scope>
    <source>
        <strain evidence="14 15">DT12</strain>
    </source>
</reference>
<dbReference type="CDD" id="cd16922">
    <property type="entry name" value="HATPase_EvgS-ArcB-TorS-like"/>
    <property type="match status" value="1"/>
</dbReference>
<feature type="coiled-coil region" evidence="10">
    <location>
        <begin position="255"/>
        <end position="292"/>
    </location>
</feature>
<evidence type="ECO:0000256" key="5">
    <source>
        <dbReference type="ARBA" id="ARBA00022741"/>
    </source>
</evidence>
<keyword evidence="11" id="KW-0472">Membrane</keyword>
<feature type="transmembrane region" description="Helical" evidence="11">
    <location>
        <begin position="191"/>
        <end position="210"/>
    </location>
</feature>
<dbReference type="PANTHER" id="PTHR43547">
    <property type="entry name" value="TWO-COMPONENT HISTIDINE KINASE"/>
    <property type="match status" value="1"/>
</dbReference>
<dbReference type="RefSeq" id="WP_267153184.1">
    <property type="nucleotide sequence ID" value="NZ_JAPMLT010000014.1"/>
</dbReference>
<dbReference type="Gene3D" id="3.30.450.40">
    <property type="match status" value="1"/>
</dbReference>
<dbReference type="SUPFAM" id="SSF55785">
    <property type="entry name" value="PYP-like sensor domain (PAS domain)"/>
    <property type="match status" value="1"/>
</dbReference>
<dbReference type="Gene3D" id="6.10.340.10">
    <property type="match status" value="1"/>
</dbReference>
<dbReference type="SUPFAM" id="SSF47384">
    <property type="entry name" value="Homodimeric domain of signal transducing histidine kinase"/>
    <property type="match status" value="1"/>
</dbReference>
<dbReference type="PRINTS" id="PR00344">
    <property type="entry name" value="BCTRLSENSOR"/>
</dbReference>
<keyword evidence="15" id="KW-1185">Reference proteome</keyword>
<dbReference type="InterPro" id="IPR036890">
    <property type="entry name" value="HATPase_C_sf"/>
</dbReference>
<dbReference type="SUPFAM" id="SSF55874">
    <property type="entry name" value="ATPase domain of HSP90 chaperone/DNA topoisomerase II/histidine kinase"/>
    <property type="match status" value="1"/>
</dbReference>
<dbReference type="Gene3D" id="3.30.565.10">
    <property type="entry name" value="Histidine kinase-like ATPase, C-terminal domain"/>
    <property type="match status" value="1"/>
</dbReference>
<evidence type="ECO:0000256" key="6">
    <source>
        <dbReference type="ARBA" id="ARBA00022777"/>
    </source>
</evidence>
<dbReference type="PROSITE" id="PS50109">
    <property type="entry name" value="HIS_KIN"/>
    <property type="match status" value="1"/>
</dbReference>
<name>A0ABT3X4W2_9BACL</name>
<keyword evidence="8" id="KW-0902">Two-component regulatory system</keyword>
<feature type="modified residue" description="4-aspartylphosphate" evidence="9">
    <location>
        <position position="876"/>
    </location>
</feature>
<keyword evidence="10" id="KW-0175">Coiled coil</keyword>
<dbReference type="InterPro" id="IPR004358">
    <property type="entry name" value="Sig_transdc_His_kin-like_C"/>
</dbReference>
<dbReference type="SUPFAM" id="SSF55781">
    <property type="entry name" value="GAF domain-like"/>
    <property type="match status" value="1"/>
</dbReference>
<dbReference type="Proteomes" id="UP001208017">
    <property type="component" value="Unassembled WGS sequence"/>
</dbReference>
<dbReference type="SMART" id="SM00065">
    <property type="entry name" value="GAF"/>
    <property type="match status" value="1"/>
</dbReference>
<dbReference type="Gene3D" id="1.10.287.130">
    <property type="match status" value="1"/>
</dbReference>
<organism evidence="14 15">
    <name type="scientific">Tumebacillus lacus</name>
    <dbReference type="NCBI Taxonomy" id="2995335"/>
    <lineage>
        <taxon>Bacteria</taxon>
        <taxon>Bacillati</taxon>
        <taxon>Bacillota</taxon>
        <taxon>Bacilli</taxon>
        <taxon>Bacillales</taxon>
        <taxon>Alicyclobacillaceae</taxon>
        <taxon>Tumebacillus</taxon>
    </lineage>
</organism>
<dbReference type="InterPro" id="IPR035965">
    <property type="entry name" value="PAS-like_dom_sf"/>
</dbReference>
<feature type="transmembrane region" description="Helical" evidence="11">
    <location>
        <begin position="13"/>
        <end position="34"/>
    </location>
</feature>
<dbReference type="InterPro" id="IPR003661">
    <property type="entry name" value="HisK_dim/P_dom"/>
</dbReference>
<comment type="catalytic activity">
    <reaction evidence="1">
        <text>ATP + protein L-histidine = ADP + protein N-phospho-L-histidine.</text>
        <dbReference type="EC" id="2.7.13.3"/>
    </reaction>
</comment>
<gene>
    <name evidence="14" type="ORF">OS242_18510</name>
</gene>
<dbReference type="PANTHER" id="PTHR43547:SF2">
    <property type="entry name" value="HYBRID SIGNAL TRANSDUCTION HISTIDINE KINASE C"/>
    <property type="match status" value="1"/>
</dbReference>
<dbReference type="InterPro" id="IPR003594">
    <property type="entry name" value="HATPase_dom"/>
</dbReference>
<sequence length="969" mass="109979">MGAQVKKSILRQISLYMVVMIVLIALGALMLYVVEDRIRSNYERELILIDQKTDLAIDIQQTMSGAVTELRGLMAFRQEEFVGKIKVREQAVNDDIDAFAKLELDAEGREYLQRLRVSRDRYFLDMVPVGIELGLQGDTAEMVRLSREENWTEFVDQFRVENIAYIDVLDRHADDAHEELTRDLKRASVSFTVYLVLVALIVGVLAIRLAKDIGLPLQELARVAKQHDADLLLRLPYDRRADEIGNLTVSLKTMWQQIRRNEREMIEQNEELQAQQEELISQQDELTETVAKMRQHEQVLEAQNRLNASLINTSSRDDLLKSIIQNLVTIQGVDKGAVVLLEAGYPHAAVGLTEAQTVAFFTNLDEGVLARLREERDTLVIERDAAGAEKGYHDLPIRLSDLFVPIFSQEEDVIALLVMTRLGRAFSKEDRAQARALANQVALAIEKWRAYEVSERERVVNQEILDSIREGVHLFDEQGELRQVNHTWKTWMADESTPAAADRRTKECVYRELRERALQADELIAFIEGAMLGERADGETRIYRLSGAEEKVMQVYFERIFDQNGVLRGTVFVHRDMTREYEVDQMKSEFVSTVSHELRTPLSSVLGFTELMLHKELKPERQRKYLETIHKEAERLTQLINDFLDIQRMEAGRQSYDFAKVDLVPLAKELIETMAFHAPQHRLELDAVTDPAPVRGDEAKLRQVLLNLIGNAMKYSPNGGEVRVMIREAGDELAVSVTDQGLGIPKESLGHLFTKFYRVDNSDRRKIGGTGLGLAICKEIVKAHDGRIEVESQLGEGSVFTLYFPRNQAVRGNEVRLSDGNGQEMPRLMIVEDDDSLALLLQEELQESGFAAEHVREGESALQRITEQLPDAIVLDIRLADTLSGWDVLERLKADERTASIPIFISSALEERERGMSLGANDYLIKPYQPAKLSNLILQTLLRKEKTGVIMVPTAKEGGEADERPQGEA</sequence>
<dbReference type="EMBL" id="JAPMLT010000014">
    <property type="protein sequence ID" value="MCX7571934.1"/>
    <property type="molecule type" value="Genomic_DNA"/>
</dbReference>
<evidence type="ECO:0000259" key="12">
    <source>
        <dbReference type="PROSITE" id="PS50109"/>
    </source>
</evidence>
<comment type="caution">
    <text evidence="14">The sequence shown here is derived from an EMBL/GenBank/DDBJ whole genome shotgun (WGS) entry which is preliminary data.</text>
</comment>
<evidence type="ECO:0000256" key="11">
    <source>
        <dbReference type="SAM" id="Phobius"/>
    </source>
</evidence>
<evidence type="ECO:0000256" key="4">
    <source>
        <dbReference type="ARBA" id="ARBA00022679"/>
    </source>
</evidence>
<accession>A0ABT3X4W2</accession>
<dbReference type="Gene3D" id="3.30.450.20">
    <property type="entry name" value="PAS domain"/>
    <property type="match status" value="1"/>
</dbReference>
<dbReference type="Pfam" id="PF00512">
    <property type="entry name" value="HisKA"/>
    <property type="match status" value="1"/>
</dbReference>
<dbReference type="InterPro" id="IPR029016">
    <property type="entry name" value="GAF-like_dom_sf"/>
</dbReference>
<keyword evidence="3 9" id="KW-0597">Phosphoprotein</keyword>
<proteinExistence type="predicted"/>
<evidence type="ECO:0000256" key="2">
    <source>
        <dbReference type="ARBA" id="ARBA00012438"/>
    </source>
</evidence>
<dbReference type="Pfam" id="PF00072">
    <property type="entry name" value="Response_reg"/>
    <property type="match status" value="1"/>
</dbReference>
<evidence type="ECO:0000256" key="3">
    <source>
        <dbReference type="ARBA" id="ARBA00022553"/>
    </source>
</evidence>
<dbReference type="SMART" id="SM00387">
    <property type="entry name" value="HATPase_c"/>
    <property type="match status" value="1"/>
</dbReference>
<dbReference type="SMART" id="SM00388">
    <property type="entry name" value="HisKA"/>
    <property type="match status" value="1"/>
</dbReference>
<dbReference type="Pfam" id="PF13185">
    <property type="entry name" value="GAF_2"/>
    <property type="match status" value="1"/>
</dbReference>
<dbReference type="InterPro" id="IPR003018">
    <property type="entry name" value="GAF"/>
</dbReference>
<evidence type="ECO:0000259" key="13">
    <source>
        <dbReference type="PROSITE" id="PS50110"/>
    </source>
</evidence>
<dbReference type="EC" id="2.7.13.3" evidence="2"/>
<feature type="domain" description="Histidine kinase" evidence="12">
    <location>
        <begin position="593"/>
        <end position="808"/>
    </location>
</feature>
<keyword evidence="7 14" id="KW-0067">ATP-binding</keyword>
<evidence type="ECO:0000256" key="8">
    <source>
        <dbReference type="ARBA" id="ARBA00023012"/>
    </source>
</evidence>
<dbReference type="InterPro" id="IPR005467">
    <property type="entry name" value="His_kinase_dom"/>
</dbReference>
<dbReference type="Gene3D" id="3.40.50.2300">
    <property type="match status" value="1"/>
</dbReference>
<keyword evidence="4" id="KW-0808">Transferase</keyword>
<keyword evidence="11" id="KW-0812">Transmembrane</keyword>
<dbReference type="PROSITE" id="PS50110">
    <property type="entry name" value="RESPONSE_REGULATORY"/>
    <property type="match status" value="1"/>
</dbReference>
<evidence type="ECO:0000313" key="14">
    <source>
        <dbReference type="EMBL" id="MCX7571934.1"/>
    </source>
</evidence>
<evidence type="ECO:0000256" key="7">
    <source>
        <dbReference type="ARBA" id="ARBA00022840"/>
    </source>
</evidence>
<feature type="domain" description="Response regulatory" evidence="13">
    <location>
        <begin position="827"/>
        <end position="941"/>
    </location>
</feature>
<dbReference type="SMART" id="SM00448">
    <property type="entry name" value="REC"/>
    <property type="match status" value="1"/>
</dbReference>
<evidence type="ECO:0000256" key="1">
    <source>
        <dbReference type="ARBA" id="ARBA00000085"/>
    </source>
</evidence>
<dbReference type="InterPro" id="IPR001789">
    <property type="entry name" value="Sig_transdc_resp-reg_receiver"/>
</dbReference>
<dbReference type="InterPro" id="IPR036097">
    <property type="entry name" value="HisK_dim/P_sf"/>
</dbReference>
<evidence type="ECO:0000256" key="9">
    <source>
        <dbReference type="PROSITE-ProRule" id="PRU00169"/>
    </source>
</evidence>
<protein>
    <recommendedName>
        <fullName evidence="2">histidine kinase</fullName>
        <ecNumber evidence="2">2.7.13.3</ecNumber>
    </recommendedName>
</protein>
<dbReference type="SUPFAM" id="SSF52172">
    <property type="entry name" value="CheY-like"/>
    <property type="match status" value="1"/>
</dbReference>
<keyword evidence="6" id="KW-0418">Kinase</keyword>
<evidence type="ECO:0000256" key="10">
    <source>
        <dbReference type="SAM" id="Coils"/>
    </source>
</evidence>
<dbReference type="GO" id="GO:0005524">
    <property type="term" value="F:ATP binding"/>
    <property type="evidence" value="ECO:0007669"/>
    <property type="project" value="UniProtKB-KW"/>
</dbReference>
<dbReference type="Pfam" id="PF02518">
    <property type="entry name" value="HATPase_c"/>
    <property type="match status" value="1"/>
</dbReference>
<evidence type="ECO:0000313" key="15">
    <source>
        <dbReference type="Proteomes" id="UP001208017"/>
    </source>
</evidence>
<dbReference type="CDD" id="cd00082">
    <property type="entry name" value="HisKA"/>
    <property type="match status" value="1"/>
</dbReference>
<keyword evidence="5" id="KW-0547">Nucleotide-binding</keyword>